<dbReference type="EMBL" id="JAVDQG010000001">
    <property type="protein sequence ID" value="MDR6224719.1"/>
    <property type="molecule type" value="Genomic_DNA"/>
</dbReference>
<dbReference type="Pfam" id="PF00497">
    <property type="entry name" value="SBP_bac_3"/>
    <property type="match status" value="1"/>
</dbReference>
<feature type="domain" description="Ionotropic glutamate receptor C-terminal" evidence="7">
    <location>
        <begin position="45"/>
        <end position="263"/>
    </location>
</feature>
<comment type="caution">
    <text evidence="8">The sequence shown here is derived from an EMBL/GenBank/DDBJ whole genome shotgun (WGS) entry which is preliminary data.</text>
</comment>
<evidence type="ECO:0000256" key="1">
    <source>
        <dbReference type="ARBA" id="ARBA00004196"/>
    </source>
</evidence>
<evidence type="ECO:0000256" key="2">
    <source>
        <dbReference type="ARBA" id="ARBA00010333"/>
    </source>
</evidence>
<comment type="similarity">
    <text evidence="2 4">Belongs to the bacterial solute-binding protein 3 family.</text>
</comment>
<evidence type="ECO:0000256" key="3">
    <source>
        <dbReference type="ARBA" id="ARBA00022729"/>
    </source>
</evidence>
<protein>
    <submittedName>
        <fullName evidence="8">Cystine transport system substrate-binding protein</fullName>
    </submittedName>
</protein>
<proteinExistence type="inferred from homology"/>
<dbReference type="SUPFAM" id="SSF53850">
    <property type="entry name" value="Periplasmic binding protein-like II"/>
    <property type="match status" value="1"/>
</dbReference>
<evidence type="ECO:0000259" key="6">
    <source>
        <dbReference type="SMART" id="SM00062"/>
    </source>
</evidence>
<dbReference type="Gene3D" id="3.40.190.10">
    <property type="entry name" value="Periplasmic binding protein-like II"/>
    <property type="match status" value="2"/>
</dbReference>
<feature type="domain" description="Solute-binding protein family 3/N-terminal" evidence="6">
    <location>
        <begin position="45"/>
        <end position="264"/>
    </location>
</feature>
<dbReference type="RefSeq" id="WP_309862275.1">
    <property type="nucleotide sequence ID" value="NZ_JAVDQG010000001.1"/>
</dbReference>
<keyword evidence="3 5" id="KW-0732">Signal</keyword>
<organism evidence="8 9">
    <name type="scientific">Desmospora profundinema</name>
    <dbReference type="NCBI Taxonomy" id="1571184"/>
    <lineage>
        <taxon>Bacteria</taxon>
        <taxon>Bacillati</taxon>
        <taxon>Bacillota</taxon>
        <taxon>Bacilli</taxon>
        <taxon>Bacillales</taxon>
        <taxon>Thermoactinomycetaceae</taxon>
        <taxon>Desmospora</taxon>
    </lineage>
</organism>
<dbReference type="PANTHER" id="PTHR35936:SF34">
    <property type="entry name" value="ABC TRANSPORTER EXTRACELLULAR-BINDING PROTEIN YCKB-RELATED"/>
    <property type="match status" value="1"/>
</dbReference>
<evidence type="ECO:0000256" key="5">
    <source>
        <dbReference type="SAM" id="SignalP"/>
    </source>
</evidence>
<dbReference type="InterPro" id="IPR001638">
    <property type="entry name" value="Solute-binding_3/MltF_N"/>
</dbReference>
<dbReference type="PROSITE" id="PS51257">
    <property type="entry name" value="PROKAR_LIPOPROTEIN"/>
    <property type="match status" value="1"/>
</dbReference>
<evidence type="ECO:0000313" key="9">
    <source>
        <dbReference type="Proteomes" id="UP001185012"/>
    </source>
</evidence>
<evidence type="ECO:0000259" key="7">
    <source>
        <dbReference type="SMART" id="SM00079"/>
    </source>
</evidence>
<reference evidence="8 9" key="1">
    <citation type="submission" date="2023-07" db="EMBL/GenBank/DDBJ databases">
        <title>Genomic Encyclopedia of Type Strains, Phase IV (KMG-IV): sequencing the most valuable type-strain genomes for metagenomic binning, comparative biology and taxonomic classification.</title>
        <authorList>
            <person name="Goeker M."/>
        </authorList>
    </citation>
    <scope>NUCLEOTIDE SEQUENCE [LARGE SCALE GENOMIC DNA]</scope>
    <source>
        <strain evidence="8 9">DSM 45903</strain>
    </source>
</reference>
<sequence>MKRWLMMSLMIIPLLVLSACGGGSDQQGESEDTDNLLAGIKKRGEIRIGTEGTYKPFTFRDEESNELTGYDVEVAEEVAKRMGVKATFVEGPWDAMLTSLSTGRFDIVANQVGINEERKKKFDFSTPYSVSYATIVVHKDNQEIKEIDDVKGKRAAQTPTSNYGKMAEEAEAEIVSYEDMMTAMRDVAAKRVDFSLNDRLAVAEMLQTTDLPLKTVGQPMDPSESAFPVPKGNEDLVEEINQALQEMQADGTLAEISERWFGEDISKP</sequence>
<dbReference type="Proteomes" id="UP001185012">
    <property type="component" value="Unassembled WGS sequence"/>
</dbReference>
<name>A0ABU1IIX2_9BACL</name>
<gene>
    <name evidence="8" type="ORF">JOE21_000707</name>
</gene>
<dbReference type="PROSITE" id="PS01039">
    <property type="entry name" value="SBP_BACTERIAL_3"/>
    <property type="match status" value="1"/>
</dbReference>
<dbReference type="PANTHER" id="PTHR35936">
    <property type="entry name" value="MEMBRANE-BOUND LYTIC MUREIN TRANSGLYCOSYLASE F"/>
    <property type="match status" value="1"/>
</dbReference>
<evidence type="ECO:0000256" key="4">
    <source>
        <dbReference type="RuleBase" id="RU003744"/>
    </source>
</evidence>
<feature type="signal peptide" evidence="5">
    <location>
        <begin position="1"/>
        <end position="18"/>
    </location>
</feature>
<dbReference type="InterPro" id="IPR001320">
    <property type="entry name" value="Iontro_rcpt_C"/>
</dbReference>
<dbReference type="SMART" id="SM00062">
    <property type="entry name" value="PBPb"/>
    <property type="match status" value="1"/>
</dbReference>
<keyword evidence="9" id="KW-1185">Reference proteome</keyword>
<feature type="chain" id="PRO_5045999590" evidence="5">
    <location>
        <begin position="19"/>
        <end position="268"/>
    </location>
</feature>
<evidence type="ECO:0000313" key="8">
    <source>
        <dbReference type="EMBL" id="MDR6224719.1"/>
    </source>
</evidence>
<comment type="subcellular location">
    <subcellularLocation>
        <location evidence="1">Cell envelope</location>
    </subcellularLocation>
</comment>
<accession>A0ABU1IIX2</accession>
<dbReference type="InterPro" id="IPR018313">
    <property type="entry name" value="SBP_3_CS"/>
</dbReference>
<dbReference type="SMART" id="SM00079">
    <property type="entry name" value="PBPe"/>
    <property type="match status" value="1"/>
</dbReference>